<protein>
    <recommendedName>
        <fullName evidence="3">Transposase</fullName>
    </recommendedName>
</protein>
<accession>A0ABN6QAJ3</accession>
<gene>
    <name evidence="1" type="ORF">ANSO36C_42590</name>
</gene>
<evidence type="ECO:0008006" key="3">
    <source>
        <dbReference type="Google" id="ProtNLM"/>
    </source>
</evidence>
<reference evidence="1" key="1">
    <citation type="submission" date="2022-04" db="EMBL/GenBank/DDBJ databases">
        <title>Complete genome sequence of a cyanobacterium, Nostoc sp. SO-36, isolated in Antarctica.</title>
        <authorList>
            <person name="Kanesaki Y."/>
            <person name="Effendi D."/>
            <person name="Sakamoto T."/>
            <person name="Ohtani S."/>
            <person name="Awai K."/>
        </authorList>
    </citation>
    <scope>NUCLEOTIDE SEQUENCE</scope>
    <source>
        <strain evidence="1">SO-36</strain>
    </source>
</reference>
<keyword evidence="2" id="KW-1185">Reference proteome</keyword>
<dbReference type="Proteomes" id="UP001055453">
    <property type="component" value="Chromosome"/>
</dbReference>
<evidence type="ECO:0000313" key="1">
    <source>
        <dbReference type="EMBL" id="BDI18457.1"/>
    </source>
</evidence>
<dbReference type="EMBL" id="AP025732">
    <property type="protein sequence ID" value="BDI18457.1"/>
    <property type="molecule type" value="Genomic_DNA"/>
</dbReference>
<evidence type="ECO:0000313" key="2">
    <source>
        <dbReference type="Proteomes" id="UP001055453"/>
    </source>
</evidence>
<organism evidence="1 2">
    <name type="scientific">Nostoc cf. commune SO-36</name>
    <dbReference type="NCBI Taxonomy" id="449208"/>
    <lineage>
        <taxon>Bacteria</taxon>
        <taxon>Bacillati</taxon>
        <taxon>Cyanobacteriota</taxon>
        <taxon>Cyanophyceae</taxon>
        <taxon>Nostocales</taxon>
        <taxon>Nostocaceae</taxon>
        <taxon>Nostoc</taxon>
    </lineage>
</organism>
<sequence length="61" mass="6787">MVMDRRWQLVLDCLDKEQAPFGKGTLVRFRAALIACSGDRMLNNLHVLAQIALTNSIIATS</sequence>
<proteinExistence type="predicted"/>
<name>A0ABN6QAJ3_NOSCO</name>